<organism evidence="1">
    <name type="scientific">mine drainage metagenome</name>
    <dbReference type="NCBI Taxonomy" id="410659"/>
    <lineage>
        <taxon>unclassified sequences</taxon>
        <taxon>metagenomes</taxon>
        <taxon>ecological metagenomes</taxon>
    </lineage>
</organism>
<sequence length="30" mass="3419">MICAIAALAFSYFLVRHLNKKTAEKRQHSA</sequence>
<protein>
    <submittedName>
        <fullName evidence="1">Uncharacterized protein</fullName>
    </submittedName>
</protein>
<reference evidence="1" key="1">
    <citation type="submission" date="2018-10" db="EMBL/GenBank/DDBJ databases">
        <authorList>
            <person name="Plewniak F."/>
        </authorList>
    </citation>
    <scope>NUCLEOTIDE SEQUENCE</scope>
</reference>
<evidence type="ECO:0000313" key="1">
    <source>
        <dbReference type="EMBL" id="VAY88979.1"/>
    </source>
</evidence>
<proteinExistence type="predicted"/>
<gene>
    <name evidence="1" type="ORF">CARN8_4690002</name>
</gene>
<name>A0A3P3ZQM9_9ZZZZ</name>
<dbReference type="AlphaFoldDB" id="A0A3P3ZQM9"/>
<dbReference type="EMBL" id="UOYP01000411">
    <property type="protein sequence ID" value="VAY88979.1"/>
    <property type="molecule type" value="Genomic_DNA"/>
</dbReference>
<accession>A0A3P3ZQM9</accession>